<dbReference type="Pfam" id="PF01047">
    <property type="entry name" value="MarR"/>
    <property type="match status" value="1"/>
</dbReference>
<dbReference type="HOGENOM" id="CLU_083287_27_8_11"/>
<dbReference type="OrthoDB" id="162531at2"/>
<name>D2PQX8_KRIFD</name>
<accession>D2PQX8</accession>
<dbReference type="PRINTS" id="PR00598">
    <property type="entry name" value="HTHMARR"/>
</dbReference>
<dbReference type="GO" id="GO:0006950">
    <property type="term" value="P:response to stress"/>
    <property type="evidence" value="ECO:0007669"/>
    <property type="project" value="TreeGrafter"/>
</dbReference>
<dbReference type="RefSeq" id="WP_012919667.1">
    <property type="nucleotide sequence ID" value="NC_013729.1"/>
</dbReference>
<dbReference type="SUPFAM" id="SSF46785">
    <property type="entry name" value="Winged helix' DNA-binding domain"/>
    <property type="match status" value="1"/>
</dbReference>
<dbReference type="STRING" id="479435.Kfla_2020"/>
<dbReference type="Proteomes" id="UP000007967">
    <property type="component" value="Chromosome"/>
</dbReference>
<gene>
    <name evidence="2" type="ordered locus">Kfla_2020</name>
</gene>
<proteinExistence type="predicted"/>
<protein>
    <submittedName>
        <fullName evidence="2">Transcriptional regulator, MarR family</fullName>
    </submittedName>
</protein>
<evidence type="ECO:0000313" key="3">
    <source>
        <dbReference type="Proteomes" id="UP000007967"/>
    </source>
</evidence>
<dbReference type="KEGG" id="kfl:Kfla_2020"/>
<reference evidence="2 3" key="2">
    <citation type="journal article" date="2010" name="Stand. Genomic Sci.">
        <title>Complete genome sequence of Kribbella flavida type strain (IFO 14399).</title>
        <authorList>
            <person name="Pukall R."/>
            <person name="Lapidus A."/>
            <person name="Glavina Del Rio T."/>
            <person name="Copeland A."/>
            <person name="Tice H."/>
            <person name="Cheng J.-F."/>
            <person name="Lucas S."/>
            <person name="Chen F."/>
            <person name="Nolan M."/>
            <person name="LaButti K."/>
            <person name="Pati A."/>
            <person name="Ivanova N."/>
            <person name="Mavrommatis K."/>
            <person name="Mikhailova N."/>
            <person name="Pitluck S."/>
            <person name="Bruce D."/>
            <person name="Goodwin L."/>
            <person name="Land M."/>
            <person name="Hauser L."/>
            <person name="Chang Y.-J."/>
            <person name="Jeffries C.D."/>
            <person name="Chen A."/>
            <person name="Palaniappan K."/>
            <person name="Chain P."/>
            <person name="Rohde M."/>
            <person name="Goeker M."/>
            <person name="Bristow J."/>
            <person name="Eisen J.A."/>
            <person name="Markowitz V."/>
            <person name="Hugenholtz P."/>
            <person name="Kyrpides N.C."/>
            <person name="Klenk H.-P."/>
            <person name="Brettin T."/>
        </authorList>
    </citation>
    <scope>NUCLEOTIDE SEQUENCE [LARGE SCALE GENOMIC DNA]</scope>
    <source>
        <strain evidence="3">DSM 17836 / JCM 10339 / NBRC 14399</strain>
    </source>
</reference>
<dbReference type="EMBL" id="CP001736">
    <property type="protein sequence ID" value="ADB31111.1"/>
    <property type="molecule type" value="Genomic_DNA"/>
</dbReference>
<keyword evidence="3" id="KW-1185">Reference proteome</keyword>
<dbReference type="PANTHER" id="PTHR33164:SF43">
    <property type="entry name" value="HTH-TYPE TRANSCRIPTIONAL REPRESSOR YETL"/>
    <property type="match status" value="1"/>
</dbReference>
<evidence type="ECO:0000259" key="1">
    <source>
        <dbReference type="PROSITE" id="PS50995"/>
    </source>
</evidence>
<dbReference type="InterPro" id="IPR000835">
    <property type="entry name" value="HTH_MarR-typ"/>
</dbReference>
<dbReference type="AlphaFoldDB" id="D2PQX8"/>
<feature type="domain" description="HTH marR-type" evidence="1">
    <location>
        <begin position="1"/>
        <end position="135"/>
    </location>
</feature>
<dbReference type="GO" id="GO:0003700">
    <property type="term" value="F:DNA-binding transcription factor activity"/>
    <property type="evidence" value="ECO:0007669"/>
    <property type="project" value="InterPro"/>
</dbReference>
<dbReference type="eggNOG" id="COG1846">
    <property type="taxonomic scope" value="Bacteria"/>
</dbReference>
<dbReference type="PROSITE" id="PS50995">
    <property type="entry name" value="HTH_MARR_2"/>
    <property type="match status" value="1"/>
</dbReference>
<dbReference type="PANTHER" id="PTHR33164">
    <property type="entry name" value="TRANSCRIPTIONAL REGULATOR, MARR FAMILY"/>
    <property type="match status" value="1"/>
</dbReference>
<evidence type="ECO:0000313" key="2">
    <source>
        <dbReference type="EMBL" id="ADB31111.1"/>
    </source>
</evidence>
<dbReference type="InterPro" id="IPR036390">
    <property type="entry name" value="WH_DNA-bd_sf"/>
</dbReference>
<dbReference type="InterPro" id="IPR036388">
    <property type="entry name" value="WH-like_DNA-bd_sf"/>
</dbReference>
<sequence length="144" mass="15488">MDEGAALDRLLLVSTLLADDMATALQARGLTRARATVLWEVARHGPLTQRQIADLLGVTPRNVTTLIDALEGTGFVTRTDHLSDRRAVLVRLTEQGELAAARMERGATHLARKLFGELSAPDLATFTGVLDHITARFSDTGVSG</sequence>
<dbReference type="SMART" id="SM00347">
    <property type="entry name" value="HTH_MARR"/>
    <property type="match status" value="1"/>
</dbReference>
<reference evidence="3" key="1">
    <citation type="submission" date="2009-09" db="EMBL/GenBank/DDBJ databases">
        <title>The complete genome of Kribbella flavida DSM 17836.</title>
        <authorList>
            <consortium name="US DOE Joint Genome Institute (JGI-PGF)"/>
            <person name="Lucas S."/>
            <person name="Copeland A."/>
            <person name="Lapidus A."/>
            <person name="Glavina del Rio T."/>
            <person name="Dalin E."/>
            <person name="Tice H."/>
            <person name="Bruce D."/>
            <person name="Goodwin L."/>
            <person name="Pitluck S."/>
            <person name="Kyrpides N."/>
            <person name="Mavromatis K."/>
            <person name="Ivanova N."/>
            <person name="Saunders E."/>
            <person name="Brettin T."/>
            <person name="Detter J.C."/>
            <person name="Han C."/>
            <person name="Larimer F."/>
            <person name="Land M."/>
            <person name="Hauser L."/>
            <person name="Markowitz V."/>
            <person name="Cheng J.-F."/>
            <person name="Hugenholtz P."/>
            <person name="Woyke T."/>
            <person name="Wu D."/>
            <person name="Pukall R."/>
            <person name="Klenk H.-P."/>
            <person name="Eisen J.A."/>
        </authorList>
    </citation>
    <scope>NUCLEOTIDE SEQUENCE [LARGE SCALE GENOMIC DNA]</scope>
    <source>
        <strain evidence="3">DSM 17836 / JCM 10339 / NBRC 14399</strain>
    </source>
</reference>
<organism evidence="2 3">
    <name type="scientific">Kribbella flavida (strain DSM 17836 / JCM 10339 / NBRC 14399)</name>
    <dbReference type="NCBI Taxonomy" id="479435"/>
    <lineage>
        <taxon>Bacteria</taxon>
        <taxon>Bacillati</taxon>
        <taxon>Actinomycetota</taxon>
        <taxon>Actinomycetes</taxon>
        <taxon>Propionibacteriales</taxon>
        <taxon>Kribbellaceae</taxon>
        <taxon>Kribbella</taxon>
    </lineage>
</organism>
<dbReference type="Gene3D" id="1.10.10.10">
    <property type="entry name" value="Winged helix-like DNA-binding domain superfamily/Winged helix DNA-binding domain"/>
    <property type="match status" value="1"/>
</dbReference>
<dbReference type="InterPro" id="IPR039422">
    <property type="entry name" value="MarR/SlyA-like"/>
</dbReference>